<dbReference type="OrthoDB" id="5297228at2"/>
<evidence type="ECO:0000256" key="4">
    <source>
        <dbReference type="ARBA" id="ARBA00022692"/>
    </source>
</evidence>
<comment type="similarity">
    <text evidence="2 7">Belongs to the MlaE permease family.</text>
</comment>
<evidence type="ECO:0000256" key="7">
    <source>
        <dbReference type="RuleBase" id="RU362044"/>
    </source>
</evidence>
<organism evidence="8 9">
    <name type="scientific">Bdellovibrio bacteriovorus</name>
    <dbReference type="NCBI Taxonomy" id="959"/>
    <lineage>
        <taxon>Bacteria</taxon>
        <taxon>Pseudomonadati</taxon>
        <taxon>Bdellovibrionota</taxon>
        <taxon>Bdellovibrionia</taxon>
        <taxon>Bdellovibrionales</taxon>
        <taxon>Pseudobdellovibrionaceae</taxon>
        <taxon>Bdellovibrio</taxon>
    </lineage>
</organism>
<protein>
    <submittedName>
        <fullName evidence="8">Organic solvent ABC transporter permease</fullName>
    </submittedName>
</protein>
<feature type="transmembrane region" description="Helical" evidence="7">
    <location>
        <begin position="65"/>
        <end position="85"/>
    </location>
</feature>
<evidence type="ECO:0000313" key="8">
    <source>
        <dbReference type="EMBL" id="ASD62743.1"/>
    </source>
</evidence>
<comment type="subcellular location">
    <subcellularLocation>
        <location evidence="1">Membrane</location>
        <topology evidence="1">Multi-pass membrane protein</topology>
    </subcellularLocation>
</comment>
<evidence type="ECO:0000256" key="1">
    <source>
        <dbReference type="ARBA" id="ARBA00004141"/>
    </source>
</evidence>
<reference evidence="8 9" key="1">
    <citation type="submission" date="2017-04" db="EMBL/GenBank/DDBJ databases">
        <title>Whole genome sequence of Bdellovibrio bacteriovorus strain SSB218315.</title>
        <authorList>
            <person name="Oyedara O."/>
            <person name="Rodriguez-Perez M.A."/>
        </authorList>
    </citation>
    <scope>NUCLEOTIDE SEQUENCE [LARGE SCALE GENOMIC DNA]</scope>
    <source>
        <strain evidence="8 9">SSB218315</strain>
    </source>
</reference>
<feature type="transmembrane region" description="Helical" evidence="7">
    <location>
        <begin position="157"/>
        <end position="182"/>
    </location>
</feature>
<keyword evidence="3" id="KW-0813">Transport</keyword>
<dbReference type="InterPro" id="IPR030802">
    <property type="entry name" value="Permease_MalE"/>
</dbReference>
<dbReference type="PANTHER" id="PTHR30188">
    <property type="entry name" value="ABC TRANSPORTER PERMEASE PROTEIN-RELATED"/>
    <property type="match status" value="1"/>
</dbReference>
<dbReference type="AlphaFoldDB" id="A0A1Z3N5K6"/>
<evidence type="ECO:0000256" key="2">
    <source>
        <dbReference type="ARBA" id="ARBA00007556"/>
    </source>
</evidence>
<evidence type="ECO:0000256" key="5">
    <source>
        <dbReference type="ARBA" id="ARBA00022989"/>
    </source>
</evidence>
<dbReference type="PANTHER" id="PTHR30188:SF4">
    <property type="entry name" value="PROTEIN TRIGALACTOSYLDIACYLGLYCEROL 1, CHLOROPLASTIC"/>
    <property type="match status" value="1"/>
</dbReference>
<keyword evidence="4 7" id="KW-0812">Transmembrane</keyword>
<evidence type="ECO:0000256" key="3">
    <source>
        <dbReference type="ARBA" id="ARBA00022448"/>
    </source>
</evidence>
<dbReference type="RefSeq" id="WP_088564364.1">
    <property type="nucleotide sequence ID" value="NZ_CP020946.1"/>
</dbReference>
<feature type="transmembrane region" description="Helical" evidence="7">
    <location>
        <begin position="211"/>
        <end position="230"/>
    </location>
</feature>
<dbReference type="Proteomes" id="UP000197003">
    <property type="component" value="Chromosome"/>
</dbReference>
<name>A0A1Z3N5K6_BDEBC</name>
<dbReference type="NCBIfam" id="TIGR00056">
    <property type="entry name" value="MlaE family lipid ABC transporter permease subunit"/>
    <property type="match status" value="1"/>
</dbReference>
<evidence type="ECO:0000313" key="9">
    <source>
        <dbReference type="Proteomes" id="UP000197003"/>
    </source>
</evidence>
<sequence length="275" mass="30003">MTLSQKLYKLIAGLGRYFMGTISDLISSTGKIIIFFNESMRLIFAKPSRFAEIIRHMEFIGNQSIGIICLTGGFTGLALSLQLYLGFKLFNAVNMVGPTVALGITRELGPVLTGLIVAARAGGAMAARLGTMRVNEQIDALDVMGVNTKQYLVSPRLVAAFICMPLLVAVFDFIAMLGSWFLCVKMVGLDEAVFWQKIADFIEIRHINEGLLKGMIFGIYFALMCTYRGFNTTGGAKGVGEATNQGVVQSMVGIIILDYFATNLIRLFYSLVGIT</sequence>
<proteinExistence type="inferred from homology"/>
<keyword evidence="5 7" id="KW-1133">Transmembrane helix</keyword>
<dbReference type="EMBL" id="CP020946">
    <property type="protein sequence ID" value="ASD62743.1"/>
    <property type="molecule type" value="Genomic_DNA"/>
</dbReference>
<keyword evidence="6 7" id="KW-0472">Membrane</keyword>
<dbReference type="InterPro" id="IPR003453">
    <property type="entry name" value="ABC_MlaE_roteobac"/>
</dbReference>
<comment type="caution">
    <text evidence="7">Lacks conserved residue(s) required for the propagation of feature annotation.</text>
</comment>
<dbReference type="Pfam" id="PF02405">
    <property type="entry name" value="MlaE"/>
    <property type="match status" value="1"/>
</dbReference>
<accession>A0A1Z3N5K6</accession>
<evidence type="ECO:0000256" key="6">
    <source>
        <dbReference type="ARBA" id="ARBA00023136"/>
    </source>
</evidence>
<dbReference type="GO" id="GO:0005548">
    <property type="term" value="F:phospholipid transporter activity"/>
    <property type="evidence" value="ECO:0007669"/>
    <property type="project" value="TreeGrafter"/>
</dbReference>
<gene>
    <name evidence="8" type="ORF">B9G79_03760</name>
</gene>
<dbReference type="GO" id="GO:0043190">
    <property type="term" value="C:ATP-binding cassette (ABC) transporter complex"/>
    <property type="evidence" value="ECO:0007669"/>
    <property type="project" value="InterPro"/>
</dbReference>
<feature type="transmembrane region" description="Helical" evidence="7">
    <location>
        <begin position="250"/>
        <end position="269"/>
    </location>
</feature>